<dbReference type="AlphaFoldDB" id="A0A382S4W8"/>
<organism evidence="1">
    <name type="scientific">marine metagenome</name>
    <dbReference type="NCBI Taxonomy" id="408172"/>
    <lineage>
        <taxon>unclassified sequences</taxon>
        <taxon>metagenomes</taxon>
        <taxon>ecological metagenomes</taxon>
    </lineage>
</organism>
<protein>
    <submittedName>
        <fullName evidence="1">Uncharacterized protein</fullName>
    </submittedName>
</protein>
<evidence type="ECO:0000313" key="1">
    <source>
        <dbReference type="EMBL" id="SVD04946.1"/>
    </source>
</evidence>
<dbReference type="EMBL" id="UINC01126454">
    <property type="protein sequence ID" value="SVD04946.1"/>
    <property type="molecule type" value="Genomic_DNA"/>
</dbReference>
<reference evidence="1" key="1">
    <citation type="submission" date="2018-05" db="EMBL/GenBank/DDBJ databases">
        <authorList>
            <person name="Lanie J.A."/>
            <person name="Ng W.-L."/>
            <person name="Kazmierczak K.M."/>
            <person name="Andrzejewski T.M."/>
            <person name="Davidsen T.M."/>
            <person name="Wayne K.J."/>
            <person name="Tettelin H."/>
            <person name="Glass J.I."/>
            <person name="Rusch D."/>
            <person name="Podicherti R."/>
            <person name="Tsui H.-C.T."/>
            <person name="Winkler M.E."/>
        </authorList>
    </citation>
    <scope>NUCLEOTIDE SEQUENCE</scope>
</reference>
<name>A0A382S4W8_9ZZZZ</name>
<dbReference type="PROSITE" id="PS51257">
    <property type="entry name" value="PROKAR_LIPOPROTEIN"/>
    <property type="match status" value="1"/>
</dbReference>
<accession>A0A382S4W8</accession>
<sequence length="201" mass="21429">MRTAVLALALGLLASGCSSSAPSGASLSGDPLSKTTDAMIDHLVRVSGLVNEDVGVELLTKGEYRCAAGRLIAEFGPAVVDDAFSQVAEPALFDSVIAGWAEAMLKCGDFRKWAASFLVEEVEVTLDVELGHEFFDCLVEEIPEDEARALIDEQVFHTYANPLYDKTLRWVEFGIHVPLNFCAPEIAPVLGALKAAKGSGS</sequence>
<proteinExistence type="predicted"/>
<gene>
    <name evidence="1" type="ORF">METZ01_LOCUS357800</name>
</gene>